<name>A0AAV4XEW4_CAEEX</name>
<dbReference type="AlphaFoldDB" id="A0AAV4XEW4"/>
<protein>
    <submittedName>
        <fullName evidence="2">Uncharacterized protein</fullName>
    </submittedName>
</protein>
<dbReference type="Proteomes" id="UP001054945">
    <property type="component" value="Unassembled WGS sequence"/>
</dbReference>
<proteinExistence type="predicted"/>
<reference evidence="2 3" key="1">
    <citation type="submission" date="2021-06" db="EMBL/GenBank/DDBJ databases">
        <title>Caerostris extrusa draft genome.</title>
        <authorList>
            <person name="Kono N."/>
            <person name="Arakawa K."/>
        </authorList>
    </citation>
    <scope>NUCLEOTIDE SEQUENCE [LARGE SCALE GENOMIC DNA]</scope>
</reference>
<evidence type="ECO:0000313" key="3">
    <source>
        <dbReference type="Proteomes" id="UP001054945"/>
    </source>
</evidence>
<comment type="caution">
    <text evidence="2">The sequence shown here is derived from an EMBL/GenBank/DDBJ whole genome shotgun (WGS) entry which is preliminary data.</text>
</comment>
<accession>A0AAV4XEW4</accession>
<keyword evidence="3" id="KW-1185">Reference proteome</keyword>
<dbReference type="EMBL" id="BPLR01017523">
    <property type="protein sequence ID" value="GIY92328.1"/>
    <property type="molecule type" value="Genomic_DNA"/>
</dbReference>
<evidence type="ECO:0000313" key="2">
    <source>
        <dbReference type="EMBL" id="GIY92328.1"/>
    </source>
</evidence>
<sequence>MRLDPGQWHRRVSGRGQPVGPGDLESRFSVYHLRNKLSWRNILPPWKLGYVTGRLVRARVARFRDTRERSAQSHYVVTSGWNMRRVGALGANTAQD</sequence>
<organism evidence="2 3">
    <name type="scientific">Caerostris extrusa</name>
    <name type="common">Bark spider</name>
    <name type="synonym">Caerostris bankana</name>
    <dbReference type="NCBI Taxonomy" id="172846"/>
    <lineage>
        <taxon>Eukaryota</taxon>
        <taxon>Metazoa</taxon>
        <taxon>Ecdysozoa</taxon>
        <taxon>Arthropoda</taxon>
        <taxon>Chelicerata</taxon>
        <taxon>Arachnida</taxon>
        <taxon>Araneae</taxon>
        <taxon>Araneomorphae</taxon>
        <taxon>Entelegynae</taxon>
        <taxon>Araneoidea</taxon>
        <taxon>Araneidae</taxon>
        <taxon>Caerostris</taxon>
    </lineage>
</organism>
<gene>
    <name evidence="2" type="ORF">CEXT_60721</name>
</gene>
<evidence type="ECO:0000256" key="1">
    <source>
        <dbReference type="SAM" id="MobiDB-lite"/>
    </source>
</evidence>
<feature type="region of interest" description="Disordered" evidence="1">
    <location>
        <begin position="1"/>
        <end position="22"/>
    </location>
</feature>